<keyword evidence="4" id="KW-1185">Reference proteome</keyword>
<dbReference type="VEuPathDB" id="FungiDB:MELLADRAFT_76448"/>
<dbReference type="KEGG" id="mlr:MELLADRAFT_76448"/>
<protein>
    <submittedName>
        <fullName evidence="3">Uncharacterized protein</fullName>
    </submittedName>
</protein>
<evidence type="ECO:0000313" key="3">
    <source>
        <dbReference type="EMBL" id="EGG11866.1"/>
    </source>
</evidence>
<feature type="transmembrane region" description="Helical" evidence="2">
    <location>
        <begin position="390"/>
        <end position="412"/>
    </location>
</feature>
<dbReference type="EMBL" id="GL883091">
    <property type="protein sequence ID" value="EGG11866.1"/>
    <property type="molecule type" value="Genomic_DNA"/>
</dbReference>
<feature type="compositionally biased region" description="Polar residues" evidence="1">
    <location>
        <begin position="1"/>
        <end position="21"/>
    </location>
</feature>
<dbReference type="GeneID" id="18932791"/>
<dbReference type="AlphaFoldDB" id="F4R6F0"/>
<name>F4R6F0_MELLP</name>
<keyword evidence="2" id="KW-0472">Membrane</keyword>
<keyword evidence="2" id="KW-1133">Transmembrane helix</keyword>
<dbReference type="InParanoid" id="F4R6F0"/>
<dbReference type="HOGENOM" id="CLU_034128_1_0_1"/>
<keyword evidence="2" id="KW-0812">Transmembrane</keyword>
<organism evidence="4">
    <name type="scientific">Melampsora larici-populina (strain 98AG31 / pathotype 3-4-7)</name>
    <name type="common">Poplar leaf rust fungus</name>
    <dbReference type="NCBI Taxonomy" id="747676"/>
    <lineage>
        <taxon>Eukaryota</taxon>
        <taxon>Fungi</taxon>
        <taxon>Dikarya</taxon>
        <taxon>Basidiomycota</taxon>
        <taxon>Pucciniomycotina</taxon>
        <taxon>Pucciniomycetes</taxon>
        <taxon>Pucciniales</taxon>
        <taxon>Melampsoraceae</taxon>
        <taxon>Melampsora</taxon>
    </lineage>
</organism>
<dbReference type="Proteomes" id="UP000001072">
    <property type="component" value="Unassembled WGS sequence"/>
</dbReference>
<gene>
    <name evidence="3" type="ORF">MELLADRAFT_76448</name>
</gene>
<dbReference type="eggNOG" id="ENOG502S4VJ">
    <property type="taxonomic scope" value="Eukaryota"/>
</dbReference>
<evidence type="ECO:0000313" key="4">
    <source>
        <dbReference type="Proteomes" id="UP000001072"/>
    </source>
</evidence>
<sequence>MDTPHTSTSSKLLPQLTQAPPQYSALDDSNGFADSSSNLLASNTSELASKHPKYALNSTASDDLESGFQDSLPDGQPPEFSMYRASYSTDSLGNITSHDPHLNSDGEALCRFILLHSTTPPELFVKLTGTHEEVRIETFTETEDGRTVYKTRERRDTVTDFSFTVPLVSQSDLESAVRVIHVVNDGEVVSRGACWRQRADWKGKDLLLFNRAAGGTRWCDSSAGSRAVGVSWKERRAADQVSKEIKMRGLPPFIPPWMFPDGTFSRAPPRPPPEFTGPDVESSCQRVIDTFIHQNHYHHNPHPQDQIVMEQELRKWCDIYCQSTKRLKQFRVEKRCFGWNLEAIRRELYSTIRALPNLRSTHITCDFHSTSSSITIRPVNIFSKVFSLSWFPKFLLSITLIYPILWLIRYFILGAELGVIRIGYPMVYWSGERSNGMDQEQMLVLKGQKDSEWLQANLQSIKFACLSGKIGSLLAG</sequence>
<dbReference type="OrthoDB" id="203796at2759"/>
<feature type="region of interest" description="Disordered" evidence="1">
    <location>
        <begin position="1"/>
        <end position="38"/>
    </location>
</feature>
<accession>F4R6F0</accession>
<dbReference type="PANTHER" id="PTHR37848">
    <property type="entry name" value="EXPRESSED PROTEIN"/>
    <property type="match status" value="1"/>
</dbReference>
<proteinExistence type="predicted"/>
<dbReference type="RefSeq" id="XP_007404241.1">
    <property type="nucleotide sequence ID" value="XM_007404179.1"/>
</dbReference>
<reference evidence="4" key="1">
    <citation type="journal article" date="2011" name="Proc. Natl. Acad. Sci. U.S.A.">
        <title>Obligate biotrophy features unraveled by the genomic analysis of rust fungi.</title>
        <authorList>
            <person name="Duplessis S."/>
            <person name="Cuomo C.A."/>
            <person name="Lin Y.-C."/>
            <person name="Aerts A."/>
            <person name="Tisserant E."/>
            <person name="Veneault-Fourrey C."/>
            <person name="Joly D.L."/>
            <person name="Hacquard S."/>
            <person name="Amselem J."/>
            <person name="Cantarel B.L."/>
            <person name="Chiu R."/>
            <person name="Coutinho P.M."/>
            <person name="Feau N."/>
            <person name="Field M."/>
            <person name="Frey P."/>
            <person name="Gelhaye E."/>
            <person name="Goldberg J."/>
            <person name="Grabherr M.G."/>
            <person name="Kodira C.D."/>
            <person name="Kohler A."/>
            <person name="Kuees U."/>
            <person name="Lindquist E.A."/>
            <person name="Lucas S.M."/>
            <person name="Mago R."/>
            <person name="Mauceli E."/>
            <person name="Morin E."/>
            <person name="Murat C."/>
            <person name="Pangilinan J.L."/>
            <person name="Park R."/>
            <person name="Pearson M."/>
            <person name="Quesneville H."/>
            <person name="Rouhier N."/>
            <person name="Sakthikumar S."/>
            <person name="Salamov A.A."/>
            <person name="Schmutz J."/>
            <person name="Selles B."/>
            <person name="Shapiro H."/>
            <person name="Tanguay P."/>
            <person name="Tuskan G.A."/>
            <person name="Henrissat B."/>
            <person name="Van de Peer Y."/>
            <person name="Rouze P."/>
            <person name="Ellis J.G."/>
            <person name="Dodds P.N."/>
            <person name="Schein J.E."/>
            <person name="Zhong S."/>
            <person name="Hamelin R.C."/>
            <person name="Grigoriev I.V."/>
            <person name="Szabo L.J."/>
            <person name="Martin F."/>
        </authorList>
    </citation>
    <scope>NUCLEOTIDE SEQUENCE [LARGE SCALE GENOMIC DNA]</scope>
    <source>
        <strain evidence="4">98AG31 / pathotype 3-4-7</strain>
    </source>
</reference>
<evidence type="ECO:0000256" key="1">
    <source>
        <dbReference type="SAM" id="MobiDB-lite"/>
    </source>
</evidence>
<evidence type="ECO:0000256" key="2">
    <source>
        <dbReference type="SAM" id="Phobius"/>
    </source>
</evidence>
<dbReference type="PANTHER" id="PTHR37848:SF1">
    <property type="entry name" value="SUN DOMAIN-CONTAINING PROTEIN"/>
    <property type="match status" value="1"/>
</dbReference>